<name>A0A7W7Z1L8_9BRAD</name>
<dbReference type="Pfam" id="PF00593">
    <property type="entry name" value="TonB_dep_Rec_b-barrel"/>
    <property type="match status" value="1"/>
</dbReference>
<dbReference type="InterPro" id="IPR000531">
    <property type="entry name" value="Beta-barrel_TonB"/>
</dbReference>
<dbReference type="InterPro" id="IPR036942">
    <property type="entry name" value="Beta-barrel_TonB_sf"/>
</dbReference>
<feature type="compositionally biased region" description="Low complexity" evidence="12">
    <location>
        <begin position="57"/>
        <end position="69"/>
    </location>
</feature>
<dbReference type="CDD" id="cd01347">
    <property type="entry name" value="ligand_gated_channel"/>
    <property type="match status" value="1"/>
</dbReference>
<evidence type="ECO:0000313" key="16">
    <source>
        <dbReference type="EMBL" id="MBB5046358.1"/>
    </source>
</evidence>
<comment type="caution">
    <text evidence="16">The sequence shown here is derived from an EMBL/GenBank/DDBJ whole genome shotgun (WGS) entry which is preliminary data.</text>
</comment>
<dbReference type="Gene3D" id="2.40.170.20">
    <property type="entry name" value="TonB-dependent receptor, beta-barrel domain"/>
    <property type="match status" value="1"/>
</dbReference>
<feature type="compositionally biased region" description="Basic residues" evidence="12">
    <location>
        <begin position="45"/>
        <end position="56"/>
    </location>
</feature>
<dbReference type="PROSITE" id="PS52016">
    <property type="entry name" value="TONB_DEPENDENT_REC_3"/>
    <property type="match status" value="1"/>
</dbReference>
<dbReference type="Pfam" id="PF07715">
    <property type="entry name" value="Plug"/>
    <property type="match status" value="1"/>
</dbReference>
<keyword evidence="2 10" id="KW-0813">Transport</keyword>
<proteinExistence type="inferred from homology"/>
<dbReference type="InterPro" id="IPR037066">
    <property type="entry name" value="Plug_dom_sf"/>
</dbReference>
<feature type="region of interest" description="Disordered" evidence="12">
    <location>
        <begin position="44"/>
        <end position="84"/>
    </location>
</feature>
<comment type="similarity">
    <text evidence="10 11">Belongs to the TonB-dependent receptor family.</text>
</comment>
<accession>A0A7W7Z1L8</accession>
<protein>
    <submittedName>
        <fullName evidence="16">Iron complex outermembrane receptor protein</fullName>
    </submittedName>
</protein>
<feature type="chain" id="PRO_5031083926" evidence="13">
    <location>
        <begin position="29"/>
        <end position="804"/>
    </location>
</feature>
<evidence type="ECO:0000256" key="11">
    <source>
        <dbReference type="RuleBase" id="RU003357"/>
    </source>
</evidence>
<keyword evidence="9 10" id="KW-0998">Cell outer membrane</keyword>
<evidence type="ECO:0000256" key="2">
    <source>
        <dbReference type="ARBA" id="ARBA00022448"/>
    </source>
</evidence>
<sequence>MGCPRPSNGSGTLVLGALLILAPAATQAQTSDGDLPQINVEARAKKPAAAKPRRLAPTRPNRPVVVVNPQPGGEAASASTGTPPIKQTYQLPQTAASVTAAEIEQKINVVDSEDAVKYMPSLFVRKRNNGDTQPVLATRTWGVNSSARNLVYVDDILISALIGNNNTIGAPRWGLVAPEEIKRVDFLYGPFAAAYPGNSMGGVLLITTRMPDKLEMTAKQVESLQTFDRYKTSGTYRTDQTSVTLGDRNGNFSYFISGNFQNSYSQPLSWVTTTNTPAGTSGTIPQLNKTGSVANVVGAGGLLHTEMANLKGKFAWDITPLVQAVYSIGYWSNDADSRVESYLRNAAGLTTFGGVSGFAGGNYTLNEQHLANSLSVKSDTKGTFDFDLSASRYDWLEDIQRNPYTVVAGSAAAAFSKNGKIARLDGTNWMNGDAKGIWRPNDAHEISFGLHADRYFLNNPTYATPTWNSGPDSTSALYTNGRGATRTAALWLQDAWTFAPALKLTLGGRLEDWKAYDGYNLQTAQSAAGAILSTSAKLQPELDATRFSPKASLAYEPSKEWLATASFGQAYRFPTVSELYQIVSSGTNLQFPNPNLTPENVLSEELALERRFKDGKLRLSLFHEYVRDALISQTGVVPGSTTLFTFFSNVDAIRNRGIELAAQKDNFLIDRLEAFGSVTYVDSRIVSDPDFVSATGTTATGKRVPYVPDWRATLGATYRPDAYWALTAAMRYSGKQFSTLDNTDIISNVYGAFDSFTVVDLRAQYKFSETATANFGVDNVGNAKYTLFHPFPGRTYVADVKIKF</sequence>
<reference evidence="16 17" key="1">
    <citation type="submission" date="2020-08" db="EMBL/GenBank/DDBJ databases">
        <title>Genomic Encyclopedia of Type Strains, Phase IV (KMG-IV): sequencing the most valuable type-strain genomes for metagenomic binning, comparative biology and taxonomic classification.</title>
        <authorList>
            <person name="Goeker M."/>
        </authorList>
    </citation>
    <scope>NUCLEOTIDE SEQUENCE [LARGE SCALE GENOMIC DNA]</scope>
    <source>
        <strain evidence="16 17">DSM 12706</strain>
    </source>
</reference>
<keyword evidence="17" id="KW-1185">Reference proteome</keyword>
<dbReference type="InterPro" id="IPR039426">
    <property type="entry name" value="TonB-dep_rcpt-like"/>
</dbReference>
<feature type="domain" description="TonB-dependent receptor-like beta-barrel" evidence="14">
    <location>
        <begin position="333"/>
        <end position="780"/>
    </location>
</feature>
<evidence type="ECO:0000256" key="6">
    <source>
        <dbReference type="ARBA" id="ARBA00023065"/>
    </source>
</evidence>
<dbReference type="InterPro" id="IPR012910">
    <property type="entry name" value="Plug_dom"/>
</dbReference>
<gene>
    <name evidence="16" type="ORF">HNR60_001103</name>
</gene>
<keyword evidence="6" id="KW-0406">Ion transport</keyword>
<evidence type="ECO:0000256" key="13">
    <source>
        <dbReference type="SAM" id="SignalP"/>
    </source>
</evidence>
<dbReference type="EMBL" id="JACHIH010000004">
    <property type="protein sequence ID" value="MBB5046358.1"/>
    <property type="molecule type" value="Genomic_DNA"/>
</dbReference>
<dbReference type="AlphaFoldDB" id="A0A7W7Z1L8"/>
<evidence type="ECO:0000256" key="9">
    <source>
        <dbReference type="ARBA" id="ARBA00023237"/>
    </source>
</evidence>
<keyword evidence="5 13" id="KW-0732">Signal</keyword>
<keyword evidence="4 10" id="KW-0812">Transmembrane</keyword>
<keyword evidence="16" id="KW-0675">Receptor</keyword>
<dbReference type="PANTHER" id="PTHR30069:SF53">
    <property type="entry name" value="COLICIN I RECEPTOR-RELATED"/>
    <property type="match status" value="1"/>
</dbReference>
<evidence type="ECO:0000256" key="1">
    <source>
        <dbReference type="ARBA" id="ARBA00004571"/>
    </source>
</evidence>
<evidence type="ECO:0000256" key="4">
    <source>
        <dbReference type="ARBA" id="ARBA00022692"/>
    </source>
</evidence>
<evidence type="ECO:0000313" key="17">
    <source>
        <dbReference type="Proteomes" id="UP000542353"/>
    </source>
</evidence>
<dbReference type="GO" id="GO:0015344">
    <property type="term" value="F:siderophore uptake transmembrane transporter activity"/>
    <property type="evidence" value="ECO:0007669"/>
    <property type="project" value="TreeGrafter"/>
</dbReference>
<evidence type="ECO:0000256" key="8">
    <source>
        <dbReference type="ARBA" id="ARBA00023136"/>
    </source>
</evidence>
<dbReference type="Gene3D" id="2.170.130.10">
    <property type="entry name" value="TonB-dependent receptor, plug domain"/>
    <property type="match status" value="1"/>
</dbReference>
<dbReference type="GO" id="GO:0044718">
    <property type="term" value="P:siderophore transmembrane transport"/>
    <property type="evidence" value="ECO:0007669"/>
    <property type="project" value="TreeGrafter"/>
</dbReference>
<dbReference type="GO" id="GO:0009279">
    <property type="term" value="C:cell outer membrane"/>
    <property type="evidence" value="ECO:0007669"/>
    <property type="project" value="UniProtKB-SubCell"/>
</dbReference>
<evidence type="ECO:0000259" key="14">
    <source>
        <dbReference type="Pfam" id="PF00593"/>
    </source>
</evidence>
<keyword evidence="7 11" id="KW-0798">TonB box</keyword>
<dbReference type="SUPFAM" id="SSF56935">
    <property type="entry name" value="Porins"/>
    <property type="match status" value="1"/>
</dbReference>
<evidence type="ECO:0000256" key="12">
    <source>
        <dbReference type="SAM" id="MobiDB-lite"/>
    </source>
</evidence>
<comment type="subcellular location">
    <subcellularLocation>
        <location evidence="1 10">Cell outer membrane</location>
        <topology evidence="1 10">Multi-pass membrane protein</topology>
    </subcellularLocation>
</comment>
<feature type="domain" description="TonB-dependent receptor plug" evidence="15">
    <location>
        <begin position="90"/>
        <end position="203"/>
    </location>
</feature>
<evidence type="ECO:0000256" key="10">
    <source>
        <dbReference type="PROSITE-ProRule" id="PRU01360"/>
    </source>
</evidence>
<keyword evidence="8 10" id="KW-0472">Membrane</keyword>
<dbReference type="RefSeq" id="WP_184255154.1">
    <property type="nucleotide sequence ID" value="NZ_JACHIH010000004.1"/>
</dbReference>
<feature type="signal peptide" evidence="13">
    <location>
        <begin position="1"/>
        <end position="28"/>
    </location>
</feature>
<dbReference type="PANTHER" id="PTHR30069">
    <property type="entry name" value="TONB-DEPENDENT OUTER MEMBRANE RECEPTOR"/>
    <property type="match status" value="1"/>
</dbReference>
<organism evidence="16 17">
    <name type="scientific">Rhodopseudomonas rhenobacensis</name>
    <dbReference type="NCBI Taxonomy" id="87461"/>
    <lineage>
        <taxon>Bacteria</taxon>
        <taxon>Pseudomonadati</taxon>
        <taxon>Pseudomonadota</taxon>
        <taxon>Alphaproteobacteria</taxon>
        <taxon>Hyphomicrobiales</taxon>
        <taxon>Nitrobacteraceae</taxon>
        <taxon>Rhodopseudomonas</taxon>
    </lineage>
</organism>
<keyword evidence="3 10" id="KW-1134">Transmembrane beta strand</keyword>
<evidence type="ECO:0000259" key="15">
    <source>
        <dbReference type="Pfam" id="PF07715"/>
    </source>
</evidence>
<evidence type="ECO:0000256" key="5">
    <source>
        <dbReference type="ARBA" id="ARBA00022729"/>
    </source>
</evidence>
<dbReference type="Proteomes" id="UP000542353">
    <property type="component" value="Unassembled WGS sequence"/>
</dbReference>
<evidence type="ECO:0000256" key="7">
    <source>
        <dbReference type="ARBA" id="ARBA00023077"/>
    </source>
</evidence>
<evidence type="ECO:0000256" key="3">
    <source>
        <dbReference type="ARBA" id="ARBA00022452"/>
    </source>
</evidence>